<evidence type="ECO:0000256" key="1">
    <source>
        <dbReference type="SAM" id="MobiDB-lite"/>
    </source>
</evidence>
<gene>
    <name evidence="2" type="ORF">PG993_005654</name>
</gene>
<evidence type="ECO:0000313" key="2">
    <source>
        <dbReference type="EMBL" id="KAK8045630.1"/>
    </source>
</evidence>
<keyword evidence="3" id="KW-1185">Reference proteome</keyword>
<organism evidence="2 3">
    <name type="scientific">Apiospora rasikravindrae</name>
    <dbReference type="NCBI Taxonomy" id="990691"/>
    <lineage>
        <taxon>Eukaryota</taxon>
        <taxon>Fungi</taxon>
        <taxon>Dikarya</taxon>
        <taxon>Ascomycota</taxon>
        <taxon>Pezizomycotina</taxon>
        <taxon>Sordariomycetes</taxon>
        <taxon>Xylariomycetidae</taxon>
        <taxon>Amphisphaeriales</taxon>
        <taxon>Apiosporaceae</taxon>
        <taxon>Apiospora</taxon>
    </lineage>
</organism>
<accession>A0ABR1TG75</accession>
<dbReference type="EMBL" id="JAQQWK010000003">
    <property type="protein sequence ID" value="KAK8045630.1"/>
    <property type="molecule type" value="Genomic_DNA"/>
</dbReference>
<evidence type="ECO:0000313" key="3">
    <source>
        <dbReference type="Proteomes" id="UP001444661"/>
    </source>
</evidence>
<dbReference type="Proteomes" id="UP001444661">
    <property type="component" value="Unassembled WGS sequence"/>
</dbReference>
<name>A0ABR1TG75_9PEZI</name>
<sequence>MRSGVAGLEDRREMCKYLSPLLTRRTVDRSSLVILGSPGPLPLSSTCNGDGDDACHAKETEDDGLEILGRGGAEGGGGGGMGDDQQDISNLNCPVMHAY</sequence>
<proteinExistence type="predicted"/>
<protein>
    <submittedName>
        <fullName evidence="2">Uncharacterized protein</fullName>
    </submittedName>
</protein>
<feature type="region of interest" description="Disordered" evidence="1">
    <location>
        <begin position="67"/>
        <end position="89"/>
    </location>
</feature>
<comment type="caution">
    <text evidence="2">The sequence shown here is derived from an EMBL/GenBank/DDBJ whole genome shotgun (WGS) entry which is preliminary data.</text>
</comment>
<feature type="compositionally biased region" description="Gly residues" evidence="1">
    <location>
        <begin position="69"/>
        <end position="82"/>
    </location>
</feature>
<reference evidence="2 3" key="1">
    <citation type="submission" date="2023-01" db="EMBL/GenBank/DDBJ databases">
        <title>Analysis of 21 Apiospora genomes using comparative genomics revels a genus with tremendous synthesis potential of carbohydrate active enzymes and secondary metabolites.</title>
        <authorList>
            <person name="Sorensen T."/>
        </authorList>
    </citation>
    <scope>NUCLEOTIDE SEQUENCE [LARGE SCALE GENOMIC DNA]</scope>
    <source>
        <strain evidence="2 3">CBS 33761</strain>
    </source>
</reference>